<dbReference type="PANTHER" id="PTHR34776">
    <property type="entry name" value="F17F16.3 PROTEIN"/>
    <property type="match status" value="1"/>
</dbReference>
<organism evidence="2 3">
    <name type="scientific">Tricholomella constricta</name>
    <dbReference type="NCBI Taxonomy" id="117010"/>
    <lineage>
        <taxon>Eukaryota</taxon>
        <taxon>Fungi</taxon>
        <taxon>Dikarya</taxon>
        <taxon>Basidiomycota</taxon>
        <taxon>Agaricomycotina</taxon>
        <taxon>Agaricomycetes</taxon>
        <taxon>Agaricomycetidae</taxon>
        <taxon>Agaricales</taxon>
        <taxon>Tricholomatineae</taxon>
        <taxon>Lyophyllaceae</taxon>
        <taxon>Tricholomella</taxon>
    </lineage>
</organism>
<feature type="compositionally biased region" description="Basic and acidic residues" evidence="1">
    <location>
        <begin position="120"/>
        <end position="130"/>
    </location>
</feature>
<proteinExistence type="predicted"/>
<dbReference type="EMBL" id="JAACJP010000022">
    <property type="protein sequence ID" value="KAF5377946.1"/>
    <property type="molecule type" value="Genomic_DNA"/>
</dbReference>
<comment type="caution">
    <text evidence="2">The sequence shown here is derived from an EMBL/GenBank/DDBJ whole genome shotgun (WGS) entry which is preliminary data.</text>
</comment>
<accession>A0A8H5M283</accession>
<dbReference type="PANTHER" id="PTHR34776:SF1">
    <property type="entry name" value="F17F16.3 PROTEIN"/>
    <property type="match status" value="1"/>
</dbReference>
<name>A0A8H5M283_9AGAR</name>
<gene>
    <name evidence="2" type="ORF">D9615_006754</name>
</gene>
<feature type="region of interest" description="Disordered" evidence="1">
    <location>
        <begin position="1"/>
        <end position="65"/>
    </location>
</feature>
<evidence type="ECO:0000256" key="1">
    <source>
        <dbReference type="SAM" id="MobiDB-lite"/>
    </source>
</evidence>
<keyword evidence="3" id="KW-1185">Reference proteome</keyword>
<sequence length="393" mass="43895">MPTTRRQSALKHEEEKVHLEQPEGKKEEVGDKRDARDTKETEEVKPPTKKAKIEEEDVEGQRKERKYMHQTGTIERGHIYFFYRPKVQLEEAHSMDEVRNLHMLLVPRPPQFSMHTTKPGKMDRDEEEDKKAEMETLAPGADSIPAQETLDQPKKRFRLIVIGKKHLPDPEGGGPGKGRKETFWATVTAIGDDLHSLERGFGEKTYETKTRGTRHEEPARLAARGAYAIVNNDPKVPSQRATHFGYQISHPTEFGDVQDSLGIGKAASFILQVKNPLAPASGPQQPRGKGADYPKEIMDNIFGKGGAKGRESYGLRFASCEVPELLDYKGAQLLLIAAKGGEEGLEKSLGEGRGMALEEAEEKESQESIETVFRELAMDASAFPAEALEGKWI</sequence>
<reference evidence="2 3" key="1">
    <citation type="journal article" date="2020" name="ISME J.">
        <title>Uncovering the hidden diversity of litter-decomposition mechanisms in mushroom-forming fungi.</title>
        <authorList>
            <person name="Floudas D."/>
            <person name="Bentzer J."/>
            <person name="Ahren D."/>
            <person name="Johansson T."/>
            <person name="Persson P."/>
            <person name="Tunlid A."/>
        </authorList>
    </citation>
    <scope>NUCLEOTIDE SEQUENCE [LARGE SCALE GENOMIC DNA]</scope>
    <source>
        <strain evidence="2 3">CBS 661.87</strain>
    </source>
</reference>
<dbReference type="OrthoDB" id="1028014at2759"/>
<dbReference type="AlphaFoldDB" id="A0A8H5M283"/>
<evidence type="ECO:0000313" key="3">
    <source>
        <dbReference type="Proteomes" id="UP000565441"/>
    </source>
</evidence>
<protein>
    <submittedName>
        <fullName evidence="2">Uncharacterized protein</fullName>
    </submittedName>
</protein>
<feature type="region of interest" description="Disordered" evidence="1">
    <location>
        <begin position="110"/>
        <end position="130"/>
    </location>
</feature>
<dbReference type="Proteomes" id="UP000565441">
    <property type="component" value="Unassembled WGS sequence"/>
</dbReference>
<evidence type="ECO:0000313" key="2">
    <source>
        <dbReference type="EMBL" id="KAF5377946.1"/>
    </source>
</evidence>
<feature type="compositionally biased region" description="Basic and acidic residues" evidence="1">
    <location>
        <begin position="10"/>
        <end position="46"/>
    </location>
</feature>